<protein>
    <recommendedName>
        <fullName evidence="3">Uncharacterized protein ycf33</fullName>
    </recommendedName>
</protein>
<dbReference type="PANTHER" id="PTHR36049:SF3">
    <property type="match status" value="1"/>
</dbReference>
<dbReference type="GeneID" id="9832036"/>
<reference evidence="6 7" key="2">
    <citation type="journal article" date="2014" name="BMC Genomics">
        <title>An improved genome of the model marine alga Ostreococcus tauri unfolds by assessing Illumina de novo assemblies.</title>
        <authorList>
            <person name="Blanc-Mathieu R."/>
            <person name="Verhelst B."/>
            <person name="Derelle E."/>
            <person name="Rombauts S."/>
            <person name="Bouget F.Y."/>
            <person name="Carre I."/>
            <person name="Chateau A."/>
            <person name="Eyre-Walker A."/>
            <person name="Grimsley N."/>
            <person name="Moreau H."/>
            <person name="Piegu B."/>
            <person name="Rivals E."/>
            <person name="Schackwitz W."/>
            <person name="Van de Peer Y."/>
            <person name="Piganeau G."/>
        </authorList>
    </citation>
    <scope>NUCLEOTIDE SEQUENCE [LARGE SCALE GENOMIC DNA]</scope>
    <source>
        <strain evidence="7">OTTH 0595 / CCAP 157/2 / RCC745</strain>
    </source>
</reference>
<evidence type="ECO:0000256" key="1">
    <source>
        <dbReference type="ARBA" id="ARBA00004474"/>
    </source>
</evidence>
<evidence type="ECO:0000256" key="2">
    <source>
        <dbReference type="ARBA" id="ARBA00010985"/>
    </source>
</evidence>
<dbReference type="OrthoDB" id="1900844at2759"/>
<evidence type="ECO:0000313" key="6">
    <source>
        <dbReference type="EMBL" id="CEF99432.1"/>
    </source>
</evidence>
<evidence type="ECO:0000256" key="3">
    <source>
        <dbReference type="ARBA" id="ARBA00021584"/>
    </source>
</evidence>
<comment type="caution">
    <text evidence="6">The sequence shown here is derived from an EMBL/GenBank/DDBJ whole genome shotgun (WGS) entry which is preliminary data.</text>
</comment>
<dbReference type="InterPro" id="IPR008470">
    <property type="entry name" value="Uncharacterised_Ycf33"/>
</dbReference>
<reference evidence="7" key="1">
    <citation type="journal article" date="2006" name="Proc. Natl. Acad. Sci. U.S.A.">
        <title>Genome analysis of the smallest free-living eukaryote Ostreococcus tauri unveils many unique features.</title>
        <authorList>
            <person name="Derelle E."/>
            <person name="Ferraz C."/>
            <person name="Rombauts S."/>
            <person name="Rouze P."/>
            <person name="Worden A.Z."/>
            <person name="Robbens S."/>
            <person name="Partensky F."/>
            <person name="Degroeve S."/>
            <person name="Echeynie S."/>
            <person name="Cooke R."/>
            <person name="Saeys Y."/>
            <person name="Wuyts J."/>
            <person name="Jabbari K."/>
            <person name="Bowler C."/>
            <person name="Panaud O."/>
            <person name="Piegu B."/>
            <person name="Ball S.G."/>
            <person name="Ral J.-P."/>
            <person name="Bouget F.-Y."/>
            <person name="Piganeau G."/>
            <person name="De Baets B."/>
            <person name="Picard A."/>
            <person name="Delseny M."/>
            <person name="Demaille J."/>
            <person name="Van de Peer Y."/>
            <person name="Moreau H."/>
        </authorList>
    </citation>
    <scope>NUCLEOTIDE SEQUENCE [LARGE SCALE GENOMIC DNA]</scope>
    <source>
        <strain evidence="7">OTTH 0595 / CCAP 157/2 / RCC745</strain>
    </source>
</reference>
<keyword evidence="5" id="KW-1133">Transmembrane helix</keyword>
<keyword evidence="7" id="KW-1185">Reference proteome</keyword>
<feature type="transmembrane region" description="Helical" evidence="5">
    <location>
        <begin position="71"/>
        <end position="90"/>
    </location>
</feature>
<keyword evidence="5" id="KW-0812">Transmembrane</keyword>
<comment type="similarity">
    <text evidence="2">Belongs to the ycf33 family.</text>
</comment>
<gene>
    <name evidence="6" type="ORF">OT_ostta10g02640</name>
</gene>
<dbReference type="Proteomes" id="UP000009170">
    <property type="component" value="Unassembled WGS sequence"/>
</dbReference>
<keyword evidence="5" id="KW-0472">Membrane</keyword>
<evidence type="ECO:0000313" key="7">
    <source>
        <dbReference type="Proteomes" id="UP000009170"/>
    </source>
</evidence>
<dbReference type="PANTHER" id="PTHR36049">
    <property type="entry name" value="TRANSMEMBRANE PROTEIN"/>
    <property type="match status" value="1"/>
</dbReference>
<feature type="transmembrane region" description="Helical" evidence="5">
    <location>
        <begin position="43"/>
        <end position="59"/>
    </location>
</feature>
<organism evidence="6 7">
    <name type="scientific">Ostreococcus tauri</name>
    <name type="common">Marine green alga</name>
    <dbReference type="NCBI Taxonomy" id="70448"/>
    <lineage>
        <taxon>Eukaryota</taxon>
        <taxon>Viridiplantae</taxon>
        <taxon>Chlorophyta</taxon>
        <taxon>Mamiellophyceae</taxon>
        <taxon>Mamiellales</taxon>
        <taxon>Bathycoccaceae</taxon>
        <taxon>Ostreococcus</taxon>
    </lineage>
</organism>
<dbReference type="KEGG" id="ota:OT_ostta10g02640"/>
<proteinExistence type="inferred from homology"/>
<dbReference type="AlphaFoldDB" id="A0A090M9N8"/>
<dbReference type="GO" id="GO:0009536">
    <property type="term" value="C:plastid"/>
    <property type="evidence" value="ECO:0007669"/>
    <property type="project" value="UniProtKB-SubCell"/>
</dbReference>
<name>A0A090M9N8_OSTTA</name>
<keyword evidence="4" id="KW-0934">Plastid</keyword>
<sequence length="102" mass="10682">MGGMDGDAGATAADNVGRAFDGGDALFDLAGGEVPFWANMVKYARFSISIMVGFAYMFGRPVVALMKKPQTAALVALAAGGGYVFFKFTIETMLGLNDVETL</sequence>
<comment type="subcellular location">
    <subcellularLocation>
        <location evidence="1">Plastid</location>
    </subcellularLocation>
</comment>
<dbReference type="InParanoid" id="A0A090M9N8"/>
<dbReference type="Pfam" id="PF05421">
    <property type="entry name" value="DUF751"/>
    <property type="match status" value="1"/>
</dbReference>
<accession>A0A090M9N8</accession>
<evidence type="ECO:0000256" key="4">
    <source>
        <dbReference type="ARBA" id="ARBA00022640"/>
    </source>
</evidence>
<dbReference type="EMBL" id="CAID01000010">
    <property type="protein sequence ID" value="CEF99432.1"/>
    <property type="molecule type" value="Genomic_DNA"/>
</dbReference>
<evidence type="ECO:0000256" key="5">
    <source>
        <dbReference type="SAM" id="Phobius"/>
    </source>
</evidence>
<dbReference type="RefSeq" id="XP_003081700.2">
    <property type="nucleotide sequence ID" value="XM_003081652.2"/>
</dbReference>